<keyword evidence="1" id="KW-1133">Transmembrane helix</keyword>
<proteinExistence type="predicted"/>
<sequence>MTTSMDAAQTDLWDAAAGEYVLGLLPEDERAMFEVRLASDVQLEQDVAAWSLYFSGFAEEIEDVVPPPQIKRRIESELFPGPPKNVLLTVLPYLLGAVLSGLAAWIAVEAGLLELL</sequence>
<comment type="caution">
    <text evidence="2">The sequence shown here is derived from an EMBL/GenBank/DDBJ whole genome shotgun (WGS) entry which is preliminary data.</text>
</comment>
<evidence type="ECO:0000256" key="1">
    <source>
        <dbReference type="SAM" id="Phobius"/>
    </source>
</evidence>
<protein>
    <recommendedName>
        <fullName evidence="4">Anti-sigma factor</fullName>
    </recommendedName>
</protein>
<dbReference type="EMBL" id="JAQIOY010000004">
    <property type="protein sequence ID" value="MDA7425758.1"/>
    <property type="molecule type" value="Genomic_DNA"/>
</dbReference>
<evidence type="ECO:0000313" key="3">
    <source>
        <dbReference type="Proteomes" id="UP001210720"/>
    </source>
</evidence>
<keyword evidence="3" id="KW-1185">Reference proteome</keyword>
<keyword evidence="1" id="KW-0812">Transmembrane</keyword>
<gene>
    <name evidence="2" type="ORF">PFY00_13580</name>
</gene>
<dbReference type="Proteomes" id="UP001210720">
    <property type="component" value="Unassembled WGS sequence"/>
</dbReference>
<name>A0ABT4XVC2_9RHOB</name>
<evidence type="ECO:0000313" key="2">
    <source>
        <dbReference type="EMBL" id="MDA7425758.1"/>
    </source>
</evidence>
<dbReference type="RefSeq" id="WP_271433114.1">
    <property type="nucleotide sequence ID" value="NZ_JAQIOY010000004.1"/>
</dbReference>
<keyword evidence="1" id="KW-0472">Membrane</keyword>
<accession>A0ABT4XVC2</accession>
<evidence type="ECO:0008006" key="4">
    <source>
        <dbReference type="Google" id="ProtNLM"/>
    </source>
</evidence>
<feature type="transmembrane region" description="Helical" evidence="1">
    <location>
        <begin position="86"/>
        <end position="108"/>
    </location>
</feature>
<reference evidence="2 3" key="1">
    <citation type="submission" date="2023-01" db="EMBL/GenBank/DDBJ databases">
        <title>Thalassococcus onchidii sp. nov., isolated from a marine invertebrate from the South China Sea.</title>
        <authorList>
            <person name="Xu S."/>
            <person name="Liu Z."/>
            <person name="Xu Y."/>
        </authorList>
    </citation>
    <scope>NUCLEOTIDE SEQUENCE [LARGE SCALE GENOMIC DNA]</scope>
    <source>
        <strain evidence="2 3">KCTC 32084</strain>
    </source>
</reference>
<organism evidence="2 3">
    <name type="scientific">Thalassococcus lentus</name>
    <dbReference type="NCBI Taxonomy" id="1210524"/>
    <lineage>
        <taxon>Bacteria</taxon>
        <taxon>Pseudomonadati</taxon>
        <taxon>Pseudomonadota</taxon>
        <taxon>Alphaproteobacteria</taxon>
        <taxon>Rhodobacterales</taxon>
        <taxon>Roseobacteraceae</taxon>
        <taxon>Thalassococcus</taxon>
    </lineage>
</organism>